<dbReference type="RefSeq" id="WP_349216680.1">
    <property type="nucleotide sequence ID" value="NZ_JBBMFA010000101.1"/>
</dbReference>
<dbReference type="InterPro" id="IPR044927">
    <property type="entry name" value="Endonuclea_NS_2"/>
</dbReference>
<accession>A0ABV1GH57</accession>
<dbReference type="SUPFAM" id="SSF52540">
    <property type="entry name" value="P-loop containing nucleoside triphosphate hydrolases"/>
    <property type="match status" value="1"/>
</dbReference>
<evidence type="ECO:0000259" key="7">
    <source>
        <dbReference type="Pfam" id="PF13930"/>
    </source>
</evidence>
<feature type="domain" description="Dynamin N-terminal" evidence="6">
    <location>
        <begin position="150"/>
        <end position="268"/>
    </location>
</feature>
<feature type="domain" description="Type VII secretion system protein EssD-like" evidence="7">
    <location>
        <begin position="288"/>
        <end position="412"/>
    </location>
</feature>
<name>A0ABV1GH57_9FIRM</name>
<reference evidence="8 9" key="1">
    <citation type="submission" date="2024-03" db="EMBL/GenBank/DDBJ databases">
        <title>Human intestinal bacterial collection.</title>
        <authorList>
            <person name="Pauvert C."/>
            <person name="Hitch T.C.A."/>
            <person name="Clavel T."/>
        </authorList>
    </citation>
    <scope>NUCLEOTIDE SEQUENCE [LARGE SCALE GENOMIC DNA]</scope>
    <source>
        <strain evidence="8 9">CLA-JM-H11</strain>
    </source>
</reference>
<dbReference type="PANTHER" id="PTHR10465">
    <property type="entry name" value="TRANSMEMBRANE GTPASE FZO1"/>
    <property type="match status" value="1"/>
</dbReference>
<dbReference type="Gene3D" id="3.40.570.10">
    <property type="entry name" value="Extracellular Endonuclease, subunit A"/>
    <property type="match status" value="1"/>
</dbReference>
<dbReference type="GO" id="GO:0004519">
    <property type="term" value="F:endonuclease activity"/>
    <property type="evidence" value="ECO:0007669"/>
    <property type="project" value="UniProtKB-KW"/>
</dbReference>
<keyword evidence="9" id="KW-1185">Reference proteome</keyword>
<evidence type="ECO:0000256" key="1">
    <source>
        <dbReference type="ARBA" id="ARBA00004370"/>
    </source>
</evidence>
<gene>
    <name evidence="8" type="ORF">WMO24_12130</name>
</gene>
<evidence type="ECO:0000256" key="4">
    <source>
        <dbReference type="ARBA" id="ARBA00023134"/>
    </source>
</evidence>
<organism evidence="8 9">
    <name type="scientific">Ruthenibacterium intestinale</name>
    <dbReference type="NCBI Taxonomy" id="3133163"/>
    <lineage>
        <taxon>Bacteria</taxon>
        <taxon>Bacillati</taxon>
        <taxon>Bacillota</taxon>
        <taxon>Clostridia</taxon>
        <taxon>Eubacteriales</taxon>
        <taxon>Oscillospiraceae</taxon>
        <taxon>Ruthenibacterium</taxon>
    </lineage>
</organism>
<dbReference type="InterPro" id="IPR044929">
    <property type="entry name" value="DNA/RNA_non-sp_Endonuclease_sf"/>
</dbReference>
<dbReference type="InterPro" id="IPR027417">
    <property type="entry name" value="P-loop_NTPase"/>
</dbReference>
<evidence type="ECO:0000313" key="8">
    <source>
        <dbReference type="EMBL" id="MEQ2521170.1"/>
    </source>
</evidence>
<keyword evidence="4" id="KW-0342">GTP-binding</keyword>
<protein>
    <submittedName>
        <fullName evidence="8">DNA/RNA non-specific endonuclease</fullName>
    </submittedName>
</protein>
<evidence type="ECO:0000256" key="5">
    <source>
        <dbReference type="ARBA" id="ARBA00023136"/>
    </source>
</evidence>
<evidence type="ECO:0000313" key="9">
    <source>
        <dbReference type="Proteomes" id="UP001477672"/>
    </source>
</evidence>
<dbReference type="PANTHER" id="PTHR10465:SF0">
    <property type="entry name" value="SARCALUMENIN"/>
    <property type="match status" value="1"/>
</dbReference>
<comment type="caution">
    <text evidence="8">The sequence shown here is derived from an EMBL/GenBank/DDBJ whole genome shotgun (WGS) entry which is preliminary data.</text>
</comment>
<dbReference type="Proteomes" id="UP001477672">
    <property type="component" value="Unassembled WGS sequence"/>
</dbReference>
<keyword evidence="8" id="KW-0255">Endonuclease</keyword>
<keyword evidence="2" id="KW-0547">Nucleotide-binding</keyword>
<dbReference type="Pfam" id="PF00350">
    <property type="entry name" value="Dynamin_N"/>
    <property type="match status" value="1"/>
</dbReference>
<proteinExistence type="predicted"/>
<dbReference type="EMBL" id="JBBMFA010000101">
    <property type="protein sequence ID" value="MEQ2521170.1"/>
    <property type="molecule type" value="Genomic_DNA"/>
</dbReference>
<keyword evidence="8" id="KW-0540">Nuclease</keyword>
<dbReference type="Pfam" id="PF13930">
    <property type="entry name" value="Endonuclea_NS_2"/>
    <property type="match status" value="1"/>
</dbReference>
<keyword evidence="5" id="KW-0472">Membrane</keyword>
<comment type="subcellular location">
    <subcellularLocation>
        <location evidence="1">Membrane</location>
    </subcellularLocation>
</comment>
<dbReference type="Gene3D" id="3.40.50.300">
    <property type="entry name" value="P-loop containing nucleotide triphosphate hydrolases"/>
    <property type="match status" value="1"/>
</dbReference>
<keyword evidence="3" id="KW-0378">Hydrolase</keyword>
<evidence type="ECO:0000259" key="6">
    <source>
        <dbReference type="Pfam" id="PF00350"/>
    </source>
</evidence>
<evidence type="ECO:0000256" key="3">
    <source>
        <dbReference type="ARBA" id="ARBA00022801"/>
    </source>
</evidence>
<dbReference type="InterPro" id="IPR045063">
    <property type="entry name" value="Dynamin_N"/>
</dbReference>
<sequence>MMLSISYNPYLLESRFQVNGKSANKTPWAQYLRRRRLQTWFYPAPNWKGFAVEIQNALNEREVEIEFTGRKIDYQDLQLFCDQWNNQSGKDHKTSFILRALKGELREDKNVLQELDKLVATFKDSPVEELRSEELQRSYQQERKNDFDMAVVATMSSGKSTLINALLGRDLLPAANDATTAKITRIHDCDNKEGFTVECSTRQGEILYKSRPVTPDLLDEYNKDDKVFYVDLDGDIPGISGSMLRLNILDTPGPNNSATQEHRDVTNKVAGFRVGNISEKTVHEYRIPNAEYTLDGFTYHTDDQGRVTLIEGYPRFPEEDSVRNQVDQRTSGGLDRVDSDDGGHLVAKLLGGDASWLNIVPMDARLNRGDYKSMELTVAKMLENGENPKIKIEVRYDDQQGIRPSGFTYTVETKDKKIQKVFDNVCGR</sequence>
<dbReference type="InterPro" id="IPR027094">
    <property type="entry name" value="Mitofusin_fam"/>
</dbReference>
<evidence type="ECO:0000256" key="2">
    <source>
        <dbReference type="ARBA" id="ARBA00022741"/>
    </source>
</evidence>